<evidence type="ECO:0000256" key="12">
    <source>
        <dbReference type="ARBA" id="ARBA00049929"/>
    </source>
</evidence>
<dbReference type="EMBL" id="ASPP01023673">
    <property type="protein sequence ID" value="ETO10085.1"/>
    <property type="molecule type" value="Genomic_DNA"/>
</dbReference>
<dbReference type="Proteomes" id="UP000023152">
    <property type="component" value="Unassembled WGS sequence"/>
</dbReference>
<dbReference type="NCBIfam" id="TIGR00233">
    <property type="entry name" value="trpS"/>
    <property type="match status" value="1"/>
</dbReference>
<evidence type="ECO:0000256" key="9">
    <source>
        <dbReference type="ARBA" id="ARBA00022917"/>
    </source>
</evidence>
<dbReference type="CDD" id="cd00806">
    <property type="entry name" value="TrpRS_core"/>
    <property type="match status" value="1"/>
</dbReference>
<comment type="caution">
    <text evidence="15">The sequence shown here is derived from an EMBL/GenBank/DDBJ whole genome shotgun (WGS) entry which is preliminary data.</text>
</comment>
<dbReference type="EC" id="6.1.1.2" evidence="3"/>
<protein>
    <recommendedName>
        <fullName evidence="4">Tryptophan--tRNA ligase, cytoplasmic</fullName>
        <ecNumber evidence="3">6.1.1.2</ecNumber>
    </recommendedName>
    <alternativeName>
        <fullName evidence="11">Tryptophanyl-tRNA synthetase</fullName>
    </alternativeName>
</protein>
<dbReference type="SMART" id="SM00233">
    <property type="entry name" value="PH"/>
    <property type="match status" value="1"/>
</dbReference>
<comment type="similarity">
    <text evidence="2 13">Belongs to the class-I aminoacyl-tRNA synthetase family.</text>
</comment>
<evidence type="ECO:0000256" key="4">
    <source>
        <dbReference type="ARBA" id="ARBA00013782"/>
    </source>
</evidence>
<dbReference type="InterPro" id="IPR001849">
    <property type="entry name" value="PH_domain"/>
</dbReference>
<gene>
    <name evidence="15" type="ORF">RFI_27295</name>
</gene>
<dbReference type="Gene3D" id="1.10.240.10">
    <property type="entry name" value="Tyrosyl-Transfer RNA Synthetase"/>
    <property type="match status" value="1"/>
</dbReference>
<dbReference type="OMA" id="AHRMKNP"/>
<comment type="catalytic activity">
    <reaction evidence="12">
        <text>tRNA(Trp) + L-tryptophan + ATP = L-tryptophyl-tRNA(Trp) + AMP + diphosphate + H(+)</text>
        <dbReference type="Rhea" id="RHEA:24080"/>
        <dbReference type="Rhea" id="RHEA-COMP:9671"/>
        <dbReference type="Rhea" id="RHEA-COMP:9705"/>
        <dbReference type="ChEBI" id="CHEBI:15378"/>
        <dbReference type="ChEBI" id="CHEBI:30616"/>
        <dbReference type="ChEBI" id="CHEBI:33019"/>
        <dbReference type="ChEBI" id="CHEBI:57912"/>
        <dbReference type="ChEBI" id="CHEBI:78442"/>
        <dbReference type="ChEBI" id="CHEBI:78535"/>
        <dbReference type="ChEBI" id="CHEBI:456215"/>
        <dbReference type="EC" id="6.1.1.2"/>
    </reaction>
</comment>
<dbReference type="GO" id="GO:0006436">
    <property type="term" value="P:tryptophanyl-tRNA aminoacylation"/>
    <property type="evidence" value="ECO:0007669"/>
    <property type="project" value="InterPro"/>
</dbReference>
<dbReference type="AlphaFoldDB" id="X6MAL8"/>
<feature type="domain" description="PH" evidence="14">
    <location>
        <begin position="475"/>
        <end position="571"/>
    </location>
</feature>
<evidence type="ECO:0000256" key="10">
    <source>
        <dbReference type="ARBA" id="ARBA00023146"/>
    </source>
</evidence>
<dbReference type="GO" id="GO:0005737">
    <property type="term" value="C:cytoplasm"/>
    <property type="evidence" value="ECO:0007669"/>
    <property type="project" value="UniProtKB-SubCell"/>
</dbReference>
<keyword evidence="16" id="KW-1185">Reference proteome</keyword>
<dbReference type="FunFam" id="1.10.240.10:FF:000007">
    <property type="entry name" value="Tryptophan--tRNA ligase"/>
    <property type="match status" value="1"/>
</dbReference>
<dbReference type="InterPro" id="IPR011993">
    <property type="entry name" value="PH-like_dom_sf"/>
</dbReference>
<keyword evidence="7 13" id="KW-0547">Nucleotide-binding</keyword>
<dbReference type="Pfam" id="PF00169">
    <property type="entry name" value="PH"/>
    <property type="match status" value="1"/>
</dbReference>
<evidence type="ECO:0000256" key="1">
    <source>
        <dbReference type="ARBA" id="ARBA00004496"/>
    </source>
</evidence>
<dbReference type="Gene3D" id="3.40.50.620">
    <property type="entry name" value="HUPs"/>
    <property type="match status" value="1"/>
</dbReference>
<dbReference type="PANTHER" id="PTHR10055">
    <property type="entry name" value="TRYPTOPHANYL-TRNA SYNTHETASE"/>
    <property type="match status" value="1"/>
</dbReference>
<dbReference type="Gene3D" id="2.30.29.30">
    <property type="entry name" value="Pleckstrin-homology domain (PH domain)/Phosphotyrosine-binding domain (PTB)"/>
    <property type="match status" value="1"/>
</dbReference>
<organism evidence="15 16">
    <name type="scientific">Reticulomyxa filosa</name>
    <dbReference type="NCBI Taxonomy" id="46433"/>
    <lineage>
        <taxon>Eukaryota</taxon>
        <taxon>Sar</taxon>
        <taxon>Rhizaria</taxon>
        <taxon>Retaria</taxon>
        <taxon>Foraminifera</taxon>
        <taxon>Monothalamids</taxon>
        <taxon>Reticulomyxidae</taxon>
        <taxon>Reticulomyxa</taxon>
    </lineage>
</organism>
<keyword evidence="10 13" id="KW-0030">Aminoacyl-tRNA synthetase</keyword>
<dbReference type="InterPro" id="IPR001412">
    <property type="entry name" value="aa-tRNA-synth_I_CS"/>
</dbReference>
<dbReference type="GO" id="GO:0004830">
    <property type="term" value="F:tryptophan-tRNA ligase activity"/>
    <property type="evidence" value="ECO:0007669"/>
    <property type="project" value="UniProtKB-EC"/>
</dbReference>
<evidence type="ECO:0000256" key="11">
    <source>
        <dbReference type="ARBA" id="ARBA00030268"/>
    </source>
</evidence>
<dbReference type="InterPro" id="IPR002305">
    <property type="entry name" value="aa-tRNA-synth_Ic"/>
</dbReference>
<dbReference type="Pfam" id="PF00579">
    <property type="entry name" value="tRNA-synt_1b"/>
    <property type="match status" value="1"/>
</dbReference>
<dbReference type="GO" id="GO:0005524">
    <property type="term" value="F:ATP binding"/>
    <property type="evidence" value="ECO:0007669"/>
    <property type="project" value="UniProtKB-KW"/>
</dbReference>
<evidence type="ECO:0000256" key="5">
    <source>
        <dbReference type="ARBA" id="ARBA00022490"/>
    </source>
</evidence>
<evidence type="ECO:0000256" key="2">
    <source>
        <dbReference type="ARBA" id="ARBA00005594"/>
    </source>
</evidence>
<dbReference type="SUPFAM" id="SSF50729">
    <property type="entry name" value="PH domain-like"/>
    <property type="match status" value="1"/>
</dbReference>
<dbReference type="SUPFAM" id="SSF52374">
    <property type="entry name" value="Nucleotidylyl transferase"/>
    <property type="match status" value="1"/>
</dbReference>
<keyword evidence="5" id="KW-0963">Cytoplasm</keyword>
<dbReference type="FunFam" id="3.40.50.620:FF:000033">
    <property type="entry name" value="tryptophan--tRNA ligase, cytoplasmic"/>
    <property type="match status" value="1"/>
</dbReference>
<keyword evidence="9 13" id="KW-0648">Protein biosynthesis</keyword>
<evidence type="ECO:0000256" key="8">
    <source>
        <dbReference type="ARBA" id="ARBA00022840"/>
    </source>
</evidence>
<dbReference type="PROSITE" id="PS50003">
    <property type="entry name" value="PH_DOMAIN"/>
    <property type="match status" value="1"/>
</dbReference>
<keyword evidence="6 13" id="KW-0436">Ligase</keyword>
<evidence type="ECO:0000256" key="3">
    <source>
        <dbReference type="ARBA" id="ARBA00013161"/>
    </source>
</evidence>
<dbReference type="InterPro" id="IPR014729">
    <property type="entry name" value="Rossmann-like_a/b/a_fold"/>
</dbReference>
<dbReference type="OrthoDB" id="10261385at2759"/>
<dbReference type="PRINTS" id="PR01039">
    <property type="entry name" value="TRNASYNTHTRP"/>
</dbReference>
<dbReference type="PROSITE" id="PS00178">
    <property type="entry name" value="AA_TRNA_LIGASE_I"/>
    <property type="match status" value="1"/>
</dbReference>
<evidence type="ECO:0000313" key="15">
    <source>
        <dbReference type="EMBL" id="ETO10085.1"/>
    </source>
</evidence>
<evidence type="ECO:0000256" key="7">
    <source>
        <dbReference type="ARBA" id="ARBA00022741"/>
    </source>
</evidence>
<reference evidence="15 16" key="1">
    <citation type="journal article" date="2013" name="Curr. Biol.">
        <title>The Genome of the Foraminiferan Reticulomyxa filosa.</title>
        <authorList>
            <person name="Glockner G."/>
            <person name="Hulsmann N."/>
            <person name="Schleicher M."/>
            <person name="Noegel A.A."/>
            <person name="Eichinger L."/>
            <person name="Gallinger C."/>
            <person name="Pawlowski J."/>
            <person name="Sierra R."/>
            <person name="Euteneuer U."/>
            <person name="Pillet L."/>
            <person name="Moustafa A."/>
            <person name="Platzer M."/>
            <person name="Groth M."/>
            <person name="Szafranski K."/>
            <person name="Schliwa M."/>
        </authorList>
    </citation>
    <scope>NUCLEOTIDE SEQUENCE [LARGE SCALE GENOMIC DNA]</scope>
</reference>
<name>X6MAL8_RETFI</name>
<dbReference type="InterPro" id="IPR002306">
    <property type="entry name" value="Trp-tRNA-ligase"/>
</dbReference>
<dbReference type="PANTHER" id="PTHR10055:SF1">
    <property type="entry name" value="TRYPTOPHAN--TRNA LIGASE, CYTOPLASMIC"/>
    <property type="match status" value="1"/>
</dbReference>
<evidence type="ECO:0000256" key="6">
    <source>
        <dbReference type="ARBA" id="ARBA00022598"/>
    </source>
</evidence>
<evidence type="ECO:0000256" key="13">
    <source>
        <dbReference type="RuleBase" id="RU363036"/>
    </source>
</evidence>
<evidence type="ECO:0000259" key="14">
    <source>
        <dbReference type="PROSITE" id="PS50003"/>
    </source>
</evidence>
<proteinExistence type="inferred from homology"/>
<comment type="subcellular location">
    <subcellularLocation>
        <location evidence="1">Cytoplasm</location>
    </subcellularLocation>
</comment>
<evidence type="ECO:0000313" key="16">
    <source>
        <dbReference type="Proteomes" id="UP000023152"/>
    </source>
</evidence>
<sequence>REKKRENRDKIKVKKKIVAKKQETVTEKKEEFSVQGDHVEGKVDYNKLCAQFGCDLVTQNLLERFEKLTKKKPHEMIRRGLYYAHRDFDKILDAYEKGEPFYLYTGRGPSSESMHLGHTVPFIINKHLQEAFNVPLVIQITDDEKFFLKEQIKTIEEAYRLARENAKDIIAMGFDITKTFIFIDTDYIKYLYPNTIRVQEKITYSQMKAIFGVDDSSNIGKIAYPPIQTVPAFSSTFAIPFGNKKMKCLIPCAIDQDPYFRLCRDVAPKLNEEKPSCLYSKFMSSLRGPKGKMSASDENSAIYLSDSPKQIRDKIMKHAFSGGQDTEEKQSLLGADLDSDVSYQYLTFFLKDDKLLHSLGNDYKSGKLQSSHIKSKLCDILIPFVLKFQENRKLVTDDILEAFMAIYFQFSQVFLNLINRKFFQSNVVFYTKPSGNGTIRKQFNNDKQSYKGRVGGFIKKRILIFKSYGTCNKQKAVIWGFGEKGGQYYKAQYFTLLKLKKNIFCLVLGKSYENPTEVVDLKVFSSVKSSEDSTNKKHSFDVYSTDMRHSFVATSESEKEDWIRHIGKAIVLTNKKVIPKTNS</sequence>
<keyword evidence="8 13" id="KW-0067">ATP-binding</keyword>
<accession>X6MAL8</accession>
<feature type="non-terminal residue" evidence="15">
    <location>
        <position position="1"/>
    </location>
</feature>